<evidence type="ECO:0000313" key="3">
    <source>
        <dbReference type="EMBL" id="GLK56704.1"/>
    </source>
</evidence>
<protein>
    <submittedName>
        <fullName evidence="3">Uncharacterized protein</fullName>
    </submittedName>
</protein>
<sequence>MIRCTTLFRLLLCLSCLAAPLRAPAHAGVAAAPALVSLMAAEEKKDDGCRQGERTKAFGWMLVSYGIDTLKYVVGLFLIPIGLLLVCIGAVIALAEAATCG</sequence>
<dbReference type="RefSeq" id="WP_204950882.1">
    <property type="nucleotide sequence ID" value="NZ_BSFF01000003.1"/>
</dbReference>
<accession>A0A9W6IW66</accession>
<evidence type="ECO:0000313" key="4">
    <source>
        <dbReference type="EMBL" id="MBM7852495.1"/>
    </source>
</evidence>
<evidence type="ECO:0000313" key="6">
    <source>
        <dbReference type="Proteomes" id="UP001143400"/>
    </source>
</evidence>
<evidence type="ECO:0000313" key="5">
    <source>
        <dbReference type="Proteomes" id="UP000758856"/>
    </source>
</evidence>
<keyword evidence="1" id="KW-0812">Transmembrane</keyword>
<comment type="caution">
    <text evidence="3">The sequence shown here is derived from an EMBL/GenBank/DDBJ whole genome shotgun (WGS) entry which is preliminary data.</text>
</comment>
<dbReference type="Proteomes" id="UP001143400">
    <property type="component" value="Unassembled WGS sequence"/>
</dbReference>
<proteinExistence type="predicted"/>
<dbReference type="EMBL" id="JAFBCY010000003">
    <property type="protein sequence ID" value="MBM7852495.1"/>
    <property type="molecule type" value="Genomic_DNA"/>
</dbReference>
<reference evidence="3" key="1">
    <citation type="journal article" date="2014" name="Int. J. Syst. Evol. Microbiol.">
        <title>Complete genome sequence of Corynebacterium casei LMG S-19264T (=DSM 44701T), isolated from a smear-ripened cheese.</title>
        <authorList>
            <consortium name="US DOE Joint Genome Institute (JGI-PGF)"/>
            <person name="Walter F."/>
            <person name="Albersmeier A."/>
            <person name="Kalinowski J."/>
            <person name="Ruckert C."/>
        </authorList>
    </citation>
    <scope>NUCLEOTIDE SEQUENCE</scope>
    <source>
        <strain evidence="3">VKM B-1606</strain>
    </source>
</reference>
<feature type="signal peptide" evidence="2">
    <location>
        <begin position="1"/>
        <end position="27"/>
    </location>
</feature>
<dbReference type="Proteomes" id="UP000758856">
    <property type="component" value="Unassembled WGS sequence"/>
</dbReference>
<reference evidence="4 5" key="2">
    <citation type="submission" date="2021-01" db="EMBL/GenBank/DDBJ databases">
        <title>Genomic Encyclopedia of Type Strains, Phase IV (KMG-IV): sequencing the most valuable type-strain genomes for metagenomic binning, comparative biology and taxonomic classification.</title>
        <authorList>
            <person name="Goeker M."/>
        </authorList>
    </citation>
    <scope>NUCLEOTIDE SEQUENCE [LARGE SCALE GENOMIC DNA]</scope>
    <source>
        <strain evidence="4 5">DSM 6130</strain>
    </source>
</reference>
<feature type="transmembrane region" description="Helical" evidence="1">
    <location>
        <begin position="72"/>
        <end position="95"/>
    </location>
</feature>
<name>A0A9W6IW66_9HYPH</name>
<keyword evidence="2" id="KW-0732">Signal</keyword>
<keyword evidence="1" id="KW-0472">Membrane</keyword>
<keyword evidence="5" id="KW-1185">Reference proteome</keyword>
<evidence type="ECO:0000256" key="2">
    <source>
        <dbReference type="SAM" id="SignalP"/>
    </source>
</evidence>
<gene>
    <name evidence="3" type="ORF">GCM10008170_27230</name>
    <name evidence="4" type="ORF">JOD31_002737</name>
</gene>
<reference evidence="3" key="3">
    <citation type="submission" date="2023-01" db="EMBL/GenBank/DDBJ databases">
        <authorList>
            <person name="Sun Q."/>
            <person name="Evtushenko L."/>
        </authorList>
    </citation>
    <scope>NUCLEOTIDE SEQUENCE</scope>
    <source>
        <strain evidence="3">VKM B-1606</strain>
    </source>
</reference>
<evidence type="ECO:0000256" key="1">
    <source>
        <dbReference type="SAM" id="Phobius"/>
    </source>
</evidence>
<organism evidence="3 6">
    <name type="scientific">Methylopila capsulata</name>
    <dbReference type="NCBI Taxonomy" id="61654"/>
    <lineage>
        <taxon>Bacteria</taxon>
        <taxon>Pseudomonadati</taxon>
        <taxon>Pseudomonadota</taxon>
        <taxon>Alphaproteobacteria</taxon>
        <taxon>Hyphomicrobiales</taxon>
        <taxon>Methylopilaceae</taxon>
        <taxon>Methylopila</taxon>
    </lineage>
</organism>
<dbReference type="AlphaFoldDB" id="A0A9W6IW66"/>
<feature type="chain" id="PRO_5040919713" evidence="2">
    <location>
        <begin position="28"/>
        <end position="101"/>
    </location>
</feature>
<keyword evidence="1" id="KW-1133">Transmembrane helix</keyword>
<dbReference type="EMBL" id="BSFF01000003">
    <property type="protein sequence ID" value="GLK56704.1"/>
    <property type="molecule type" value="Genomic_DNA"/>
</dbReference>